<keyword evidence="2 9" id="KW-0812">Transmembrane</keyword>
<keyword evidence="6" id="KW-0067">ATP-binding</keyword>
<keyword evidence="5" id="KW-0645">Protease</keyword>
<evidence type="ECO:0000256" key="5">
    <source>
        <dbReference type="ARBA" id="ARBA00022807"/>
    </source>
</evidence>
<dbReference type="RefSeq" id="WP_190945864.1">
    <property type="nucleotide sequence ID" value="NZ_JACJSI010000220.1"/>
</dbReference>
<protein>
    <submittedName>
        <fullName evidence="13">Peptidase domain-containing ABC transporter</fullName>
    </submittedName>
</protein>
<evidence type="ECO:0000256" key="1">
    <source>
        <dbReference type="ARBA" id="ARBA00004651"/>
    </source>
</evidence>
<feature type="transmembrane region" description="Helical" evidence="9">
    <location>
        <begin position="275"/>
        <end position="298"/>
    </location>
</feature>
<dbReference type="Gene3D" id="3.40.50.300">
    <property type="entry name" value="P-loop containing nucleotide triphosphate hydrolases"/>
    <property type="match status" value="1"/>
</dbReference>
<gene>
    <name evidence="13" type="ORF">H6G97_38410</name>
</gene>
<keyword evidence="3" id="KW-0547">Nucleotide-binding</keyword>
<feature type="transmembrane region" description="Helical" evidence="9">
    <location>
        <begin position="163"/>
        <end position="189"/>
    </location>
</feature>
<evidence type="ECO:0000256" key="8">
    <source>
        <dbReference type="ARBA" id="ARBA00023136"/>
    </source>
</evidence>
<evidence type="ECO:0000313" key="13">
    <source>
        <dbReference type="EMBL" id="MBD2534989.1"/>
    </source>
</evidence>
<dbReference type="InterPro" id="IPR017871">
    <property type="entry name" value="ABC_transporter-like_CS"/>
</dbReference>
<organism evidence="13 14">
    <name type="scientific">Nostoc flagelliforme FACHB-838</name>
    <dbReference type="NCBI Taxonomy" id="2692904"/>
    <lineage>
        <taxon>Bacteria</taxon>
        <taxon>Bacillati</taxon>
        <taxon>Cyanobacteriota</taxon>
        <taxon>Cyanophyceae</taxon>
        <taxon>Nostocales</taxon>
        <taxon>Nostocaceae</taxon>
        <taxon>Nostoc</taxon>
    </lineage>
</organism>
<evidence type="ECO:0000256" key="6">
    <source>
        <dbReference type="ARBA" id="ARBA00022840"/>
    </source>
</evidence>
<feature type="domain" description="ABC transmembrane type-1" evidence="11">
    <location>
        <begin position="168"/>
        <end position="446"/>
    </location>
</feature>
<keyword evidence="8 9" id="KW-0472">Membrane</keyword>
<evidence type="ECO:0000313" key="14">
    <source>
        <dbReference type="Proteomes" id="UP000623440"/>
    </source>
</evidence>
<dbReference type="Pfam" id="PF00664">
    <property type="entry name" value="ABC_membrane"/>
    <property type="match status" value="1"/>
</dbReference>
<dbReference type="Pfam" id="PF03412">
    <property type="entry name" value="Peptidase_C39"/>
    <property type="match status" value="1"/>
</dbReference>
<dbReference type="Gene3D" id="3.90.70.10">
    <property type="entry name" value="Cysteine proteinases"/>
    <property type="match status" value="1"/>
</dbReference>
<dbReference type="EMBL" id="JACJSI010000220">
    <property type="protein sequence ID" value="MBD2534989.1"/>
    <property type="molecule type" value="Genomic_DNA"/>
</dbReference>
<dbReference type="InterPro" id="IPR036640">
    <property type="entry name" value="ABC1_TM_sf"/>
</dbReference>
<dbReference type="InterPro" id="IPR011527">
    <property type="entry name" value="ABC1_TM_dom"/>
</dbReference>
<dbReference type="SUPFAM" id="SSF52540">
    <property type="entry name" value="P-loop containing nucleoside triphosphate hydrolases"/>
    <property type="match status" value="1"/>
</dbReference>
<dbReference type="Proteomes" id="UP000623440">
    <property type="component" value="Unassembled WGS sequence"/>
</dbReference>
<dbReference type="PROSITE" id="PS50929">
    <property type="entry name" value="ABC_TM1F"/>
    <property type="match status" value="1"/>
</dbReference>
<dbReference type="CDD" id="cd02418">
    <property type="entry name" value="Peptidase_C39B"/>
    <property type="match status" value="1"/>
</dbReference>
<dbReference type="InterPro" id="IPR027417">
    <property type="entry name" value="P-loop_NTPase"/>
</dbReference>
<dbReference type="PANTHER" id="PTHR43394:SF1">
    <property type="entry name" value="ATP-BINDING CASSETTE SUB-FAMILY B MEMBER 10, MITOCHONDRIAL"/>
    <property type="match status" value="1"/>
</dbReference>
<dbReference type="InterPro" id="IPR003439">
    <property type="entry name" value="ABC_transporter-like_ATP-bd"/>
</dbReference>
<dbReference type="PROSITE" id="PS50893">
    <property type="entry name" value="ABC_TRANSPORTER_2"/>
    <property type="match status" value="1"/>
</dbReference>
<reference evidence="13 14" key="1">
    <citation type="journal article" date="2020" name="ISME J.">
        <title>Comparative genomics reveals insights into cyanobacterial evolution and habitat adaptation.</title>
        <authorList>
            <person name="Chen M.Y."/>
            <person name="Teng W.K."/>
            <person name="Zhao L."/>
            <person name="Hu C.X."/>
            <person name="Zhou Y.K."/>
            <person name="Han B.P."/>
            <person name="Song L.R."/>
            <person name="Shu W.S."/>
        </authorList>
    </citation>
    <scope>NUCLEOTIDE SEQUENCE [LARGE SCALE GENOMIC DNA]</scope>
    <source>
        <strain evidence="13 14">FACHB-838</strain>
    </source>
</reference>
<dbReference type="PANTHER" id="PTHR43394">
    <property type="entry name" value="ATP-DEPENDENT PERMEASE MDL1, MITOCHONDRIAL"/>
    <property type="match status" value="1"/>
</dbReference>
<feature type="transmembrane region" description="Helical" evidence="9">
    <location>
        <begin position="201"/>
        <end position="222"/>
    </location>
</feature>
<evidence type="ECO:0000256" key="7">
    <source>
        <dbReference type="ARBA" id="ARBA00022989"/>
    </source>
</evidence>
<comment type="caution">
    <text evidence="13">The sequence shown here is derived from an EMBL/GenBank/DDBJ whole genome shotgun (WGS) entry which is preliminary data.</text>
</comment>
<evidence type="ECO:0000256" key="9">
    <source>
        <dbReference type="SAM" id="Phobius"/>
    </source>
</evidence>
<feature type="domain" description="ABC transporter" evidence="10">
    <location>
        <begin position="483"/>
        <end position="717"/>
    </location>
</feature>
<keyword evidence="14" id="KW-1185">Reference proteome</keyword>
<comment type="subcellular location">
    <subcellularLocation>
        <location evidence="1">Cell membrane</location>
        <topology evidence="1">Multi-pass membrane protein</topology>
    </subcellularLocation>
</comment>
<dbReference type="PROSITE" id="PS50990">
    <property type="entry name" value="PEPTIDASE_C39"/>
    <property type="match status" value="1"/>
</dbReference>
<feature type="transmembrane region" description="Helical" evidence="9">
    <location>
        <begin position="304"/>
        <end position="323"/>
    </location>
</feature>
<feature type="domain" description="Peptidase C39" evidence="12">
    <location>
        <begin position="10"/>
        <end position="132"/>
    </location>
</feature>
<dbReference type="SMART" id="SM00382">
    <property type="entry name" value="AAA"/>
    <property type="match status" value="1"/>
</dbReference>
<dbReference type="Gene3D" id="1.20.1560.10">
    <property type="entry name" value="ABC transporter type 1, transmembrane domain"/>
    <property type="match status" value="1"/>
</dbReference>
<evidence type="ECO:0000256" key="3">
    <source>
        <dbReference type="ARBA" id="ARBA00022741"/>
    </source>
</evidence>
<dbReference type="InterPro" id="IPR039421">
    <property type="entry name" value="Type_1_exporter"/>
</dbReference>
<evidence type="ECO:0000259" key="10">
    <source>
        <dbReference type="PROSITE" id="PS50893"/>
    </source>
</evidence>
<dbReference type="Pfam" id="PF00005">
    <property type="entry name" value="ABC_tran"/>
    <property type="match status" value="1"/>
</dbReference>
<dbReference type="SUPFAM" id="SSF90123">
    <property type="entry name" value="ABC transporter transmembrane region"/>
    <property type="match status" value="1"/>
</dbReference>
<sequence>MLLKYTCILQHGESDCGAACLASIAKHYGCNLAISHIREVVGTGQQGTTLLGLKRGAEALGFNAQGAKAAPEIIDQIDALPLPAIIHWLGYHWVVLYGREGKKYVIADPAVGVRYLSLKQLTEGWQNYIMLLLEADPIRLAELPDDKVNNLERFLQRILPYRAILSQALLLNFVLGLITLAYPFLIQILTDDVLVREDTELLNGIVIAVAVMSLIGSGLRLVQSNLIAHFTQRLELGLVLEFIRAILRLPLTYYETHRSGEIISRLRDIQRIRNVISQLLVSLPSEFFIAVTSLGFLLFYSWKLTVITASIAFVMTLSTVVFLPKLQQKTRTVLAEDGENQAILVETFKGGLTLKTTFAAPQLWEQLQWRASKVANMTFRAIQITVINRTFSDVVSNLGSVGLLWFGSNLVIDKEISIGQLVASYTLAQNVVRLMTDLIIIIDEFTWIKSAAERLTEVTDVTPETQPDDVIKPFIKIPFDADIVGSNLNFNYPGQIDLLEDFSLTIFGGMVVALIGESGCGKSTLAKLIAGLYSLQSGNIRIGKYNLQDVSLDCLRQQVVLIPQEPHFWSRSIIANFRLSAPHVTFEEIVDACQMAKIDDFISKLPDKYHTVLGEFGASISGGQRQRLAIARAIVTNPPVLILDESTANLDPISEAQVLDRLLSHRKGKTTILISHRPRVINRADWIVLLEQGRLKMQGSLEDLRSQPGDHFNFLTP</sequence>
<keyword evidence="4" id="KW-0378">Hydrolase</keyword>
<dbReference type="PROSITE" id="PS00211">
    <property type="entry name" value="ABC_TRANSPORTER_1"/>
    <property type="match status" value="1"/>
</dbReference>
<evidence type="ECO:0000256" key="2">
    <source>
        <dbReference type="ARBA" id="ARBA00022692"/>
    </source>
</evidence>
<dbReference type="InterPro" id="IPR005074">
    <property type="entry name" value="Peptidase_C39"/>
</dbReference>
<evidence type="ECO:0000256" key="4">
    <source>
        <dbReference type="ARBA" id="ARBA00022801"/>
    </source>
</evidence>
<dbReference type="CDD" id="cd18570">
    <property type="entry name" value="ABC_6TM_PCAT1_LagD_like"/>
    <property type="match status" value="1"/>
</dbReference>
<evidence type="ECO:0000259" key="11">
    <source>
        <dbReference type="PROSITE" id="PS50929"/>
    </source>
</evidence>
<proteinExistence type="predicted"/>
<dbReference type="InterPro" id="IPR003593">
    <property type="entry name" value="AAA+_ATPase"/>
</dbReference>
<keyword evidence="5" id="KW-0788">Thiol protease</keyword>
<keyword evidence="7 9" id="KW-1133">Transmembrane helix</keyword>
<evidence type="ECO:0000259" key="12">
    <source>
        <dbReference type="PROSITE" id="PS50990"/>
    </source>
</evidence>
<name>A0ABR8E2Y6_9NOSO</name>
<accession>A0ABR8E2Y6</accession>